<evidence type="ECO:0000256" key="5">
    <source>
        <dbReference type="PIRSR" id="PIRSR604574-2"/>
    </source>
</evidence>
<dbReference type="Proteomes" id="UP000002899">
    <property type="component" value="Chromosome II"/>
</dbReference>
<dbReference type="InterPro" id="IPR037151">
    <property type="entry name" value="AlkB-like_sf"/>
</dbReference>
<dbReference type="GO" id="GO:0035515">
    <property type="term" value="F:oxidative RNA demethylase activity"/>
    <property type="evidence" value="ECO:0007669"/>
    <property type="project" value="TreeGrafter"/>
</dbReference>
<protein>
    <submittedName>
        <fullName evidence="7">Alpha-ketoglutarate-dependent dioxygenase alkB</fullName>
        <ecNumber evidence="7">1.14.11.-</ecNumber>
    </submittedName>
</protein>
<name>A0A1R4AAF1_BABMR</name>
<dbReference type="PANTHER" id="PTHR16557">
    <property type="entry name" value="ALKYLATED DNA REPAIR PROTEIN ALKB-RELATED"/>
    <property type="match status" value="1"/>
</dbReference>
<keyword evidence="3 7" id="KW-0560">Oxidoreductase</keyword>
<feature type="domain" description="Alpha-ketoglutarate-dependent dioxygenase AlkB-like" evidence="6">
    <location>
        <begin position="79"/>
        <end position="314"/>
    </location>
</feature>
<proteinExistence type="predicted"/>
<reference evidence="7 8" key="2">
    <citation type="journal article" date="2013" name="PLoS ONE">
        <title>Whole genome mapping and re-organization of the nuclear and mitochondrial genomes of Babesia microti isolates.</title>
        <authorList>
            <person name="Cornillot E."/>
            <person name="Dassouli A."/>
            <person name="Garg A."/>
            <person name="Pachikara N."/>
            <person name="Randazzo S."/>
            <person name="Depoix D."/>
            <person name="Carcy B."/>
            <person name="Delbecq S."/>
            <person name="Frutos R."/>
            <person name="Silva J.C."/>
            <person name="Sutton R."/>
            <person name="Krause P.J."/>
            <person name="Mamoun C.B."/>
        </authorList>
    </citation>
    <scope>NUCLEOTIDE SEQUENCE [LARGE SCALE GENOMIC DNA]</scope>
    <source>
        <strain evidence="7 8">RI</strain>
    </source>
</reference>
<dbReference type="GO" id="GO:0035513">
    <property type="term" value="P:oxidative RNA demethylation"/>
    <property type="evidence" value="ECO:0007669"/>
    <property type="project" value="TreeGrafter"/>
</dbReference>
<reference evidence="7 8" key="1">
    <citation type="journal article" date="2012" name="Nucleic Acids Res.">
        <title>Sequencing of the smallest Apicomplexan genome from the human pathogen Babesia microti.</title>
        <authorList>
            <person name="Cornillot E."/>
            <person name="Hadj-Kaddour K."/>
            <person name="Dassouli A."/>
            <person name="Noel B."/>
            <person name="Ranwez V."/>
            <person name="Vacherie B."/>
            <person name="Augagneur Y."/>
            <person name="Bres V."/>
            <person name="Duclos A."/>
            <person name="Randazzo S."/>
            <person name="Carcy B."/>
            <person name="Debierre-Grockiego F."/>
            <person name="Delbecq S."/>
            <person name="Moubri-Menage K."/>
            <person name="Shams-Eldin H."/>
            <person name="Usmani-Brown S."/>
            <person name="Bringaud F."/>
            <person name="Wincker P."/>
            <person name="Vivares C.P."/>
            <person name="Schwarz R.T."/>
            <person name="Schetters T.P."/>
            <person name="Krause P.J."/>
            <person name="Gorenflot A."/>
            <person name="Berry V."/>
            <person name="Barbe V."/>
            <person name="Ben Mamoun C."/>
        </authorList>
    </citation>
    <scope>NUCLEOTIDE SEQUENCE [LARGE SCALE GENOMIC DNA]</scope>
    <source>
        <strain evidence="7 8">RI</strain>
    </source>
</reference>
<dbReference type="EMBL" id="FO082872">
    <property type="protein sequence ID" value="SJK85981.1"/>
    <property type="molecule type" value="Genomic_DNA"/>
</dbReference>
<dbReference type="GO" id="GO:0035516">
    <property type="term" value="F:broad specificity oxidative DNA demethylase activity"/>
    <property type="evidence" value="ECO:0007669"/>
    <property type="project" value="TreeGrafter"/>
</dbReference>
<keyword evidence="4 5" id="KW-0408">Iron</keyword>
<dbReference type="PANTHER" id="PTHR16557:SF11">
    <property type="entry name" value="ALPHA-KETOGLUTARATE-DEPENDENT DIOXYGENASE ALKB"/>
    <property type="match status" value="1"/>
</dbReference>
<evidence type="ECO:0000256" key="1">
    <source>
        <dbReference type="ARBA" id="ARBA00022723"/>
    </source>
</evidence>
<accession>A0A1R4AAF1</accession>
<dbReference type="InterPro" id="IPR027450">
    <property type="entry name" value="AlkB-like"/>
</dbReference>
<organism evidence="7 8">
    <name type="scientific">Babesia microti (strain RI)</name>
    <dbReference type="NCBI Taxonomy" id="1133968"/>
    <lineage>
        <taxon>Eukaryota</taxon>
        <taxon>Sar</taxon>
        <taxon>Alveolata</taxon>
        <taxon>Apicomplexa</taxon>
        <taxon>Aconoidasida</taxon>
        <taxon>Piroplasmida</taxon>
        <taxon>Babesiidae</taxon>
        <taxon>Babesia</taxon>
    </lineage>
</organism>
<reference evidence="7 8" key="3">
    <citation type="journal article" date="2016" name="Sci. Rep.">
        <title>Genome-wide diversity and gene expression profiling of Babesia microti isolates identify polymorphic genes that mediate host-pathogen interactions.</title>
        <authorList>
            <person name="Silva J.C."/>
            <person name="Cornillot E."/>
            <person name="McCracken C."/>
            <person name="Usmani-Brown S."/>
            <person name="Dwivedi A."/>
            <person name="Ifeonu O.O."/>
            <person name="Crabtree J."/>
            <person name="Gotia H.T."/>
            <person name="Virji A.Z."/>
            <person name="Reynes C."/>
            <person name="Colinge J."/>
            <person name="Kumar V."/>
            <person name="Lawres L."/>
            <person name="Pazzi J.E."/>
            <person name="Pablo J.V."/>
            <person name="Hung C."/>
            <person name="Brancato J."/>
            <person name="Kumari P."/>
            <person name="Orvis J."/>
            <person name="Tretina K."/>
            <person name="Chibucos M."/>
            <person name="Ott S."/>
            <person name="Sadzewicz L."/>
            <person name="Sengamalay N."/>
            <person name="Shetty A.C."/>
            <person name="Su Q."/>
            <person name="Tallon L."/>
            <person name="Fraser C.M."/>
            <person name="Frutos R."/>
            <person name="Molina D.M."/>
            <person name="Krause P.J."/>
            <person name="Ben Mamoun C."/>
        </authorList>
    </citation>
    <scope>NUCLEOTIDE SEQUENCE [LARGE SCALE GENOMIC DNA]</scope>
    <source>
        <strain evidence="7 8">RI</strain>
    </source>
</reference>
<dbReference type="AlphaFoldDB" id="A0A1R4AAF1"/>
<evidence type="ECO:0000259" key="6">
    <source>
        <dbReference type="Pfam" id="PF13532"/>
    </source>
</evidence>
<dbReference type="GO" id="GO:0008198">
    <property type="term" value="F:ferrous iron binding"/>
    <property type="evidence" value="ECO:0007669"/>
    <property type="project" value="TreeGrafter"/>
</dbReference>
<gene>
    <name evidence="7" type="ORF">BMR1_02g02281</name>
</gene>
<dbReference type="RefSeq" id="XP_021338182.1">
    <property type="nucleotide sequence ID" value="XM_021481553.1"/>
</dbReference>
<feature type="binding site" evidence="5">
    <location>
        <position position="250"/>
    </location>
    <ligand>
        <name>Fe cation</name>
        <dbReference type="ChEBI" id="CHEBI:24875"/>
        <note>catalytic</note>
    </ligand>
</feature>
<dbReference type="OrthoDB" id="360410at2759"/>
<dbReference type="KEGG" id="bmic:BMR1_02g02281"/>
<comment type="cofactor">
    <cofactor evidence="5">
        <name>Fe(2+)</name>
        <dbReference type="ChEBI" id="CHEBI:29033"/>
    </cofactor>
    <text evidence="5">Binds 1 Fe(2+) ion per subunit.</text>
</comment>
<evidence type="ECO:0000256" key="3">
    <source>
        <dbReference type="ARBA" id="ARBA00023002"/>
    </source>
</evidence>
<dbReference type="VEuPathDB" id="PiroplasmaDB:BMR1_02g02281"/>
<keyword evidence="1 5" id="KW-0479">Metal-binding</keyword>
<dbReference type="Pfam" id="PF13532">
    <property type="entry name" value="2OG-FeII_Oxy_2"/>
    <property type="match status" value="1"/>
</dbReference>
<dbReference type="GeneID" id="24424243"/>
<dbReference type="EC" id="1.14.11.-" evidence="7"/>
<evidence type="ECO:0000313" key="8">
    <source>
        <dbReference type="Proteomes" id="UP000002899"/>
    </source>
</evidence>
<dbReference type="GO" id="GO:0005737">
    <property type="term" value="C:cytoplasm"/>
    <property type="evidence" value="ECO:0007669"/>
    <property type="project" value="TreeGrafter"/>
</dbReference>
<evidence type="ECO:0000313" key="7">
    <source>
        <dbReference type="EMBL" id="SJK85981.1"/>
    </source>
</evidence>
<dbReference type="SUPFAM" id="SSF51197">
    <property type="entry name" value="Clavaminate synthase-like"/>
    <property type="match status" value="1"/>
</dbReference>
<evidence type="ECO:0000256" key="2">
    <source>
        <dbReference type="ARBA" id="ARBA00022964"/>
    </source>
</evidence>
<keyword evidence="8" id="KW-1185">Reference proteome</keyword>
<feature type="binding site" evidence="5">
    <location>
        <position position="195"/>
    </location>
    <ligand>
        <name>Fe cation</name>
        <dbReference type="ChEBI" id="CHEBI:24875"/>
        <note>catalytic</note>
    </ligand>
</feature>
<keyword evidence="2 7" id="KW-0223">Dioxygenase</keyword>
<dbReference type="Gene3D" id="2.60.120.590">
    <property type="entry name" value="Alpha-ketoglutarate-dependent dioxygenase AlkB-like"/>
    <property type="match status" value="1"/>
</dbReference>
<sequence length="318" mass="35827">MDRTYTYQGDIFGNKSVAKAAFNIVRTNCCDGTCDLTRQIVSILPNGSNDYEILKTHKYTLISLGNHGRNLYRFGHFPGAYLITNYYTPSEQLIIANSMLTRHINPPNISNITKLNQNVTNLLDSENFLKKFKWATCGEQYDWGERKYLKSLKLDQEFLDLSQEITNSIYPEIEAHIPDAAIINLYNGNYHLNLHKEDAEESNAPVVTISLGKSAIFMLGRDDFNSLPMAIVVNSGDVFIISNECRFGLHGVAKLVHAPIKYSGYDVFGQPILIRQINRTIDKLDSPSNKSVDPVIDARIGDILTTCRISISIRNAKK</sequence>
<dbReference type="InterPro" id="IPR004574">
    <property type="entry name" value="Alkb"/>
</dbReference>
<evidence type="ECO:0000256" key="4">
    <source>
        <dbReference type="ARBA" id="ARBA00023004"/>
    </source>
</evidence>